<dbReference type="Gene3D" id="3.90.1200.10">
    <property type="match status" value="1"/>
</dbReference>
<comment type="caution">
    <text evidence="2">The sequence shown here is derived from an EMBL/GenBank/DDBJ whole genome shotgun (WGS) entry which is preliminary data.</text>
</comment>
<reference evidence="3" key="1">
    <citation type="journal article" date="2019" name="Int. J. Syst. Evol. Microbiol.">
        <title>The Global Catalogue of Microorganisms (GCM) 10K type strain sequencing project: providing services to taxonomists for standard genome sequencing and annotation.</title>
        <authorList>
            <consortium name="The Broad Institute Genomics Platform"/>
            <consortium name="The Broad Institute Genome Sequencing Center for Infectious Disease"/>
            <person name="Wu L."/>
            <person name="Ma J."/>
        </authorList>
    </citation>
    <scope>NUCLEOTIDE SEQUENCE [LARGE SCALE GENOMIC DNA]</scope>
    <source>
        <strain evidence="3">CCUG 60523</strain>
    </source>
</reference>
<protein>
    <submittedName>
        <fullName evidence="2">Phosphotransferase enzyme family protein</fullName>
    </submittedName>
</protein>
<gene>
    <name evidence="2" type="ORF">ACFOSV_05585</name>
</gene>
<accession>A0ABV8APH4</accession>
<dbReference type="Pfam" id="PF01636">
    <property type="entry name" value="APH"/>
    <property type="match status" value="1"/>
</dbReference>
<keyword evidence="3" id="KW-1185">Reference proteome</keyword>
<feature type="domain" description="Aminoglycoside phosphotransferase" evidence="1">
    <location>
        <begin position="22"/>
        <end position="246"/>
    </location>
</feature>
<dbReference type="Gene3D" id="3.30.200.20">
    <property type="entry name" value="Phosphorylase Kinase, domain 1"/>
    <property type="match status" value="1"/>
</dbReference>
<dbReference type="InterPro" id="IPR002575">
    <property type="entry name" value="Aminoglycoside_PTrfase"/>
</dbReference>
<dbReference type="RefSeq" id="WP_377904241.1">
    <property type="nucleotide sequence ID" value="NZ_JBHRZS010000006.1"/>
</dbReference>
<dbReference type="PANTHER" id="PTHR21064">
    <property type="entry name" value="AMINOGLYCOSIDE PHOSPHOTRANSFERASE DOMAIN-CONTAINING PROTEIN-RELATED"/>
    <property type="match status" value="1"/>
</dbReference>
<dbReference type="Proteomes" id="UP001595805">
    <property type="component" value="Unassembled WGS sequence"/>
</dbReference>
<dbReference type="EMBL" id="JBHRZS010000006">
    <property type="protein sequence ID" value="MFC3879634.1"/>
    <property type="molecule type" value="Genomic_DNA"/>
</dbReference>
<evidence type="ECO:0000259" key="1">
    <source>
        <dbReference type="Pfam" id="PF01636"/>
    </source>
</evidence>
<dbReference type="PANTHER" id="PTHR21064:SF5">
    <property type="entry name" value="SLR1880 PROTEIN"/>
    <property type="match status" value="1"/>
</dbReference>
<evidence type="ECO:0000313" key="2">
    <source>
        <dbReference type="EMBL" id="MFC3879634.1"/>
    </source>
</evidence>
<proteinExistence type="predicted"/>
<dbReference type="SUPFAM" id="SSF56112">
    <property type="entry name" value="Protein kinase-like (PK-like)"/>
    <property type="match status" value="1"/>
</dbReference>
<dbReference type="InterPro" id="IPR050249">
    <property type="entry name" value="Pseudomonas-type_ThrB"/>
</dbReference>
<sequence length="357" mass="40840">MEKNKLVSLLSHYNLPDSLVKWSVFGKGLIHQTYLIDLGEKKYILQGFNQNVFKFPERIEQNLNLFGKDQGLTQGLPFQLPLPIPTKTGSLTTSFDGKLFRLFEFVDGVTLQQIQNSRQAFLAAEAYASFSRWAEQFPIDSFAETIPNFHRLDLRYSRLRDVAKNQAPSSPEESEVLDFYLGQEKLIAEYLQTIGQVPSRLTHNDTKINNLIFSKDLSKVEAVIDLDTIMPGYLLYDLGDLVRTVANTEEETSLNWANQRIILPIYEQLLAGYLSGASHWINEAEKNSLLLGGEVMTCLMGTRFLTDHLEGNVYYHVDYPEQNFHRAKNQMHLLQSLQSSRPEVQKILDSLTQNDKN</sequence>
<name>A0ABV8APH4_9BACT</name>
<evidence type="ECO:0000313" key="3">
    <source>
        <dbReference type="Proteomes" id="UP001595805"/>
    </source>
</evidence>
<dbReference type="InterPro" id="IPR011009">
    <property type="entry name" value="Kinase-like_dom_sf"/>
</dbReference>
<organism evidence="2 3">
    <name type="scientific">Algoriphagus namhaensis</name>
    <dbReference type="NCBI Taxonomy" id="915353"/>
    <lineage>
        <taxon>Bacteria</taxon>
        <taxon>Pseudomonadati</taxon>
        <taxon>Bacteroidota</taxon>
        <taxon>Cytophagia</taxon>
        <taxon>Cytophagales</taxon>
        <taxon>Cyclobacteriaceae</taxon>
        <taxon>Algoriphagus</taxon>
    </lineage>
</organism>